<comment type="similarity">
    <text evidence="5">Belongs to the metallo-dependent hydrolases superfamily. MTA/SAH deaminase family.</text>
</comment>
<protein>
    <recommendedName>
        <fullName evidence="5">5-methylthioadenosine/S-adenosylhomocysteine deaminase</fullName>
        <shortName evidence="5">MTA/SAH deaminase</shortName>
        <ecNumber evidence="5">3.5.4.28</ecNumber>
        <ecNumber evidence="5">3.5.4.31</ecNumber>
    </recommendedName>
</protein>
<feature type="binding site" evidence="5">
    <location>
        <position position="225"/>
    </location>
    <ligand>
        <name>substrate</name>
    </ligand>
</feature>
<evidence type="ECO:0000256" key="4">
    <source>
        <dbReference type="ARBA" id="ARBA00022833"/>
    </source>
</evidence>
<dbReference type="EC" id="3.5.4.28" evidence="5"/>
<feature type="binding site" evidence="5">
    <location>
        <position position="310"/>
    </location>
    <ligand>
        <name>Zn(2+)</name>
        <dbReference type="ChEBI" id="CHEBI:29105"/>
    </ligand>
</feature>
<dbReference type="NCBIfam" id="NF006549">
    <property type="entry name" value="PRK09045.1"/>
    <property type="match status" value="1"/>
</dbReference>
<accession>A0A127M442</accession>
<feature type="binding site" evidence="5">
    <location>
        <position position="73"/>
    </location>
    <ligand>
        <name>Zn(2+)</name>
        <dbReference type="ChEBI" id="CHEBI:29105"/>
    </ligand>
</feature>
<keyword evidence="2 5" id="KW-0479">Metal-binding</keyword>
<dbReference type="PANTHER" id="PTHR43794">
    <property type="entry name" value="AMINOHYDROLASE SSNA-RELATED"/>
    <property type="match status" value="1"/>
</dbReference>
<evidence type="ECO:0000256" key="3">
    <source>
        <dbReference type="ARBA" id="ARBA00022801"/>
    </source>
</evidence>
<comment type="cofactor">
    <cofactor evidence="5">
        <name>Zn(2+)</name>
        <dbReference type="ChEBI" id="CHEBI:29105"/>
    </cofactor>
    <text evidence="5">Binds 1 zinc ion per subunit.</text>
</comment>
<dbReference type="EMBL" id="CP014544">
    <property type="protein sequence ID" value="AMO67977.1"/>
    <property type="molecule type" value="Genomic_DNA"/>
</dbReference>
<dbReference type="RefSeq" id="WP_062383456.1">
    <property type="nucleotide sequence ID" value="NZ_CP014544.1"/>
</dbReference>
<feature type="binding site" evidence="5">
    <location>
        <position position="75"/>
    </location>
    <ligand>
        <name>Zn(2+)</name>
        <dbReference type="ChEBI" id="CHEBI:29105"/>
    </ligand>
</feature>
<reference evidence="7 8" key="1">
    <citation type="submission" date="2015-12" db="EMBL/GenBank/DDBJ databases">
        <authorList>
            <person name="Shamseldin A."/>
            <person name="Moawad H."/>
            <person name="Abd El-Rahim W.M."/>
            <person name="Sadowsky M.J."/>
        </authorList>
    </citation>
    <scope>NUCLEOTIDE SEQUENCE [LARGE SCALE GENOMIC DNA]</scope>
    <source>
        <strain evidence="7 8">SM2</strain>
    </source>
</reference>
<organism evidence="7 8">
    <name type="scientific">Zhongshania aliphaticivorans</name>
    <dbReference type="NCBI Taxonomy" id="1470434"/>
    <lineage>
        <taxon>Bacteria</taxon>
        <taxon>Pseudomonadati</taxon>
        <taxon>Pseudomonadota</taxon>
        <taxon>Gammaproteobacteria</taxon>
        <taxon>Cellvibrionales</taxon>
        <taxon>Spongiibacteraceae</taxon>
        <taxon>Zhongshania</taxon>
    </lineage>
</organism>
<comment type="caution">
    <text evidence="5">Lacks conserved residue(s) required for the propagation of feature annotation.</text>
</comment>
<gene>
    <name evidence="5" type="primary">mtaD</name>
    <name evidence="7" type="ORF">AZF00_06515</name>
</gene>
<keyword evidence="4 5" id="KW-0862">Zinc</keyword>
<evidence type="ECO:0000259" key="6">
    <source>
        <dbReference type="Pfam" id="PF01979"/>
    </source>
</evidence>
<feature type="binding site" evidence="5">
    <location>
        <position position="310"/>
    </location>
    <ligand>
        <name>substrate</name>
    </ligand>
</feature>
<dbReference type="Gene3D" id="3.20.20.140">
    <property type="entry name" value="Metal-dependent hydrolases"/>
    <property type="match status" value="1"/>
</dbReference>
<dbReference type="CDD" id="cd01298">
    <property type="entry name" value="ATZ_TRZ_like"/>
    <property type="match status" value="1"/>
</dbReference>
<dbReference type="InterPro" id="IPR032466">
    <property type="entry name" value="Metal_Hydrolase"/>
</dbReference>
<comment type="catalytic activity">
    <reaction evidence="5">
        <text>S-methyl-5'-thioadenosine + H2O + H(+) = S-methyl-5'-thioinosine + NH4(+)</text>
        <dbReference type="Rhea" id="RHEA:25025"/>
        <dbReference type="ChEBI" id="CHEBI:15377"/>
        <dbReference type="ChEBI" id="CHEBI:15378"/>
        <dbReference type="ChEBI" id="CHEBI:17509"/>
        <dbReference type="ChEBI" id="CHEBI:28938"/>
        <dbReference type="ChEBI" id="CHEBI:48595"/>
        <dbReference type="EC" id="3.5.4.31"/>
    </reaction>
</comment>
<keyword evidence="3 5" id="KW-0378">Hydrolase</keyword>
<feature type="binding site" evidence="5">
    <location>
        <position position="222"/>
    </location>
    <ligand>
        <name>Zn(2+)</name>
        <dbReference type="ChEBI" id="CHEBI:29105"/>
    </ligand>
</feature>
<dbReference type="Gene3D" id="2.30.40.10">
    <property type="entry name" value="Urease, subunit C, domain 1"/>
    <property type="match status" value="1"/>
</dbReference>
<evidence type="ECO:0000313" key="7">
    <source>
        <dbReference type="EMBL" id="AMO67977.1"/>
    </source>
</evidence>
<evidence type="ECO:0000313" key="8">
    <source>
        <dbReference type="Proteomes" id="UP000074119"/>
    </source>
</evidence>
<name>A0A127M442_9GAMM</name>
<dbReference type="EC" id="3.5.4.31" evidence="5"/>
<evidence type="ECO:0000256" key="1">
    <source>
        <dbReference type="ARBA" id="ARBA00006745"/>
    </source>
</evidence>
<feature type="domain" description="Amidohydrolase-related" evidence="6">
    <location>
        <begin position="65"/>
        <end position="413"/>
    </location>
</feature>
<feature type="binding site" evidence="5">
    <location>
        <position position="102"/>
    </location>
    <ligand>
        <name>substrate</name>
    </ligand>
</feature>
<dbReference type="HAMAP" id="MF_01281">
    <property type="entry name" value="MTA_SAH_deamin"/>
    <property type="match status" value="1"/>
</dbReference>
<proteinExistence type="inferred from homology"/>
<comment type="function">
    <text evidence="5">Catalyzes the deamination of 5-methylthioadenosine and S-adenosyl-L-homocysteine into 5-methylthioinosine and S-inosyl-L-homocysteine, respectively. Is also able to deaminate adenosine.</text>
</comment>
<dbReference type="GO" id="GO:0090614">
    <property type="term" value="F:5'-methylthioadenosine deaminase activity"/>
    <property type="evidence" value="ECO:0007669"/>
    <property type="project" value="UniProtKB-UniRule"/>
</dbReference>
<dbReference type="PANTHER" id="PTHR43794:SF11">
    <property type="entry name" value="AMIDOHYDROLASE-RELATED DOMAIN-CONTAINING PROTEIN"/>
    <property type="match status" value="1"/>
</dbReference>
<dbReference type="FunFam" id="3.20.20.140:FF:000014">
    <property type="entry name" value="5-methylthioadenosine/S-adenosylhomocysteine deaminase"/>
    <property type="match status" value="1"/>
</dbReference>
<evidence type="ECO:0000256" key="5">
    <source>
        <dbReference type="HAMAP-Rule" id="MF_01281"/>
    </source>
</evidence>
<dbReference type="InterPro" id="IPR006680">
    <property type="entry name" value="Amidohydro-rel"/>
</dbReference>
<dbReference type="Proteomes" id="UP000074119">
    <property type="component" value="Chromosome"/>
</dbReference>
<dbReference type="Pfam" id="PF01979">
    <property type="entry name" value="Amidohydro_1"/>
    <property type="match status" value="1"/>
</dbReference>
<comment type="catalytic activity">
    <reaction evidence="5">
        <text>S-adenosyl-L-homocysteine + H2O + H(+) = S-inosyl-L-homocysteine + NH4(+)</text>
        <dbReference type="Rhea" id="RHEA:20716"/>
        <dbReference type="ChEBI" id="CHEBI:15377"/>
        <dbReference type="ChEBI" id="CHEBI:15378"/>
        <dbReference type="ChEBI" id="CHEBI:28938"/>
        <dbReference type="ChEBI" id="CHEBI:57856"/>
        <dbReference type="ChEBI" id="CHEBI:57985"/>
        <dbReference type="EC" id="3.5.4.28"/>
    </reaction>
</comment>
<evidence type="ECO:0000256" key="2">
    <source>
        <dbReference type="ARBA" id="ARBA00022723"/>
    </source>
</evidence>
<sequence length="442" mass="47748">MPAPTINSADTLIFARWIIPVTPASAPLSHYAIAINDGVISAILPATEAQAITAKEILHLDHHAVMPGLINAHGHAAMSLFRGMADDKALHTWLNDHIWPAEGQWVNEDFVRDGSELAIAEMLRSGTTTFSDMYFFPEVTAQVARKAGIRAQLSFPIFDFPCAWGSGPDDYFRKGLALLDEHKYSALINIAFGPHAPYTVGDEAMQRIVTFAAELDVPIQIHLHETQQEVDDAVAQSGKRPIARLAELGLLGPKTQCVHLTALNDEDIATLASHGCQAVHCPESNLKLASGFSPVEKMRVAGINVAIGTDGAASNNDLDLFGEMRTAALLGKAVAGDASALPDSYALEMATINGAKALSIDHLVGSLEVGKQADIIAIDLAALEQQPIYNPVSQIAYTNISHRVRYSWIMGRKVLDNGELTTLDSRDIIARAELWRKKISGE</sequence>
<dbReference type="GO" id="GO:0046872">
    <property type="term" value="F:metal ion binding"/>
    <property type="evidence" value="ECO:0007669"/>
    <property type="project" value="UniProtKB-KW"/>
</dbReference>
<dbReference type="AlphaFoldDB" id="A0A127M442"/>
<dbReference type="InterPro" id="IPR050287">
    <property type="entry name" value="MTA/SAH_deaminase"/>
</dbReference>
<feature type="binding site" evidence="5">
    <location>
        <position position="195"/>
    </location>
    <ligand>
        <name>substrate</name>
    </ligand>
</feature>
<dbReference type="SUPFAM" id="SSF51556">
    <property type="entry name" value="Metallo-dependent hydrolases"/>
    <property type="match status" value="1"/>
</dbReference>
<comment type="similarity">
    <text evidence="1">Belongs to the metallo-dependent hydrolases superfamily. ATZ/TRZ family.</text>
</comment>
<dbReference type="STRING" id="1470434.AZF00_06515"/>
<dbReference type="InterPro" id="IPR011059">
    <property type="entry name" value="Metal-dep_hydrolase_composite"/>
</dbReference>
<dbReference type="GO" id="GO:0050270">
    <property type="term" value="F:S-adenosylhomocysteine deaminase activity"/>
    <property type="evidence" value="ECO:0007669"/>
    <property type="project" value="UniProtKB-UniRule"/>
</dbReference>
<dbReference type="KEGG" id="zal:AZF00_06515"/>
<dbReference type="InterPro" id="IPR023512">
    <property type="entry name" value="Deaminase_MtaD/DadD"/>
</dbReference>
<dbReference type="SUPFAM" id="SSF51338">
    <property type="entry name" value="Composite domain of metallo-dependent hydrolases"/>
    <property type="match status" value="1"/>
</dbReference>